<protein>
    <submittedName>
        <fullName evidence="2">Uncharacterized protein</fullName>
    </submittedName>
</protein>
<keyword evidence="3" id="KW-1185">Reference proteome</keyword>
<gene>
    <name evidence="2" type="ORF">CALVIDRAFT_106092</name>
</gene>
<evidence type="ECO:0000313" key="2">
    <source>
        <dbReference type="EMBL" id="KZO96975.1"/>
    </source>
</evidence>
<evidence type="ECO:0000256" key="1">
    <source>
        <dbReference type="SAM" id="MobiDB-lite"/>
    </source>
</evidence>
<dbReference type="EMBL" id="KV417282">
    <property type="protein sequence ID" value="KZO96975.1"/>
    <property type="molecule type" value="Genomic_DNA"/>
</dbReference>
<sequence>MSALKKEELGFEELKLDMQECQAAGSFIINFGGEYPGKPIRECDKGWLVWCLKRYWIDSKPNFKTAAEKYLRYLDANPDKAIIKRWFGHYLDGYEPYDDMFDIGGDTSGISDDDGYDYDYDEYHYDDRNEDGEILDDAGNPFVYGLDFDCEREFDINDFDENSDFSESEFASSVPIVHPGRHLDGAKAEGSPLQATPVISIKAEVIETPKKRKWVSGPMSPEEDVKGAQLSGPATPSPRRSQRLAKKLRATLPETGQLPTPHPTPDKNAKELHSDEKDPPRTPQTRTPSSPRVLRRRN</sequence>
<dbReference type="OrthoDB" id="10600814at2759"/>
<organism evidence="2 3">
    <name type="scientific">Calocera viscosa (strain TUFC12733)</name>
    <dbReference type="NCBI Taxonomy" id="1330018"/>
    <lineage>
        <taxon>Eukaryota</taxon>
        <taxon>Fungi</taxon>
        <taxon>Dikarya</taxon>
        <taxon>Basidiomycota</taxon>
        <taxon>Agaricomycotina</taxon>
        <taxon>Dacrymycetes</taxon>
        <taxon>Dacrymycetales</taxon>
        <taxon>Dacrymycetaceae</taxon>
        <taxon>Calocera</taxon>
    </lineage>
</organism>
<accession>A0A167MQZ3</accession>
<proteinExistence type="predicted"/>
<feature type="compositionally biased region" description="Basic residues" evidence="1">
    <location>
        <begin position="240"/>
        <end position="249"/>
    </location>
</feature>
<name>A0A167MQZ3_CALVF</name>
<feature type="compositionally biased region" description="Low complexity" evidence="1">
    <location>
        <begin position="283"/>
        <end position="292"/>
    </location>
</feature>
<reference evidence="2 3" key="1">
    <citation type="journal article" date="2016" name="Mol. Biol. Evol.">
        <title>Comparative Genomics of Early-Diverging Mushroom-Forming Fungi Provides Insights into the Origins of Lignocellulose Decay Capabilities.</title>
        <authorList>
            <person name="Nagy L.G."/>
            <person name="Riley R."/>
            <person name="Tritt A."/>
            <person name="Adam C."/>
            <person name="Daum C."/>
            <person name="Floudas D."/>
            <person name="Sun H."/>
            <person name="Yadav J.S."/>
            <person name="Pangilinan J."/>
            <person name="Larsson K.H."/>
            <person name="Matsuura K."/>
            <person name="Barry K."/>
            <person name="Labutti K."/>
            <person name="Kuo R."/>
            <person name="Ohm R.A."/>
            <person name="Bhattacharya S.S."/>
            <person name="Shirouzu T."/>
            <person name="Yoshinaga Y."/>
            <person name="Martin F.M."/>
            <person name="Grigoriev I.V."/>
            <person name="Hibbett D.S."/>
        </authorList>
    </citation>
    <scope>NUCLEOTIDE SEQUENCE [LARGE SCALE GENOMIC DNA]</scope>
    <source>
        <strain evidence="2 3">TUFC12733</strain>
    </source>
</reference>
<dbReference type="AlphaFoldDB" id="A0A167MQZ3"/>
<feature type="compositionally biased region" description="Basic and acidic residues" evidence="1">
    <location>
        <begin position="264"/>
        <end position="280"/>
    </location>
</feature>
<dbReference type="Proteomes" id="UP000076738">
    <property type="component" value="Unassembled WGS sequence"/>
</dbReference>
<feature type="region of interest" description="Disordered" evidence="1">
    <location>
        <begin position="211"/>
        <end position="298"/>
    </location>
</feature>
<evidence type="ECO:0000313" key="3">
    <source>
        <dbReference type="Proteomes" id="UP000076738"/>
    </source>
</evidence>